<comment type="caution">
    <text evidence="2">The sequence shown here is derived from an EMBL/GenBank/DDBJ whole genome shotgun (WGS) entry which is preliminary data.</text>
</comment>
<dbReference type="OrthoDB" id="7282415at2"/>
<protein>
    <recommendedName>
        <fullName evidence="4">CopC domain-containing protein</fullName>
    </recommendedName>
</protein>
<reference evidence="2 3" key="1">
    <citation type="submission" date="2019-07" db="EMBL/GenBank/DDBJ databases">
        <title>Whole genome shotgun sequence of Reyranella soli NBRC 108950.</title>
        <authorList>
            <person name="Hosoyama A."/>
            <person name="Uohara A."/>
            <person name="Ohji S."/>
            <person name="Ichikawa N."/>
        </authorList>
    </citation>
    <scope>NUCLEOTIDE SEQUENCE [LARGE SCALE GENOMIC DNA]</scope>
    <source>
        <strain evidence="2 3">NBRC 108950</strain>
    </source>
</reference>
<accession>A0A512NCD7</accession>
<evidence type="ECO:0000313" key="3">
    <source>
        <dbReference type="Proteomes" id="UP000321058"/>
    </source>
</evidence>
<evidence type="ECO:0000313" key="2">
    <source>
        <dbReference type="EMBL" id="GEP56599.1"/>
    </source>
</evidence>
<evidence type="ECO:0008006" key="4">
    <source>
        <dbReference type="Google" id="ProtNLM"/>
    </source>
</evidence>
<gene>
    <name evidence="2" type="ORF">RSO01_37650</name>
</gene>
<dbReference type="RefSeq" id="WP_147150719.1">
    <property type="nucleotide sequence ID" value="NZ_BKAJ01000068.1"/>
</dbReference>
<keyword evidence="3" id="KW-1185">Reference proteome</keyword>
<feature type="signal peptide" evidence="1">
    <location>
        <begin position="1"/>
        <end position="23"/>
    </location>
</feature>
<dbReference type="Proteomes" id="UP000321058">
    <property type="component" value="Unassembled WGS sequence"/>
</dbReference>
<evidence type="ECO:0000256" key="1">
    <source>
        <dbReference type="SAM" id="SignalP"/>
    </source>
</evidence>
<dbReference type="EMBL" id="BKAJ01000068">
    <property type="protein sequence ID" value="GEP56599.1"/>
    <property type="molecule type" value="Genomic_DNA"/>
</dbReference>
<feature type="chain" id="PRO_5022095480" description="CopC domain-containing protein" evidence="1">
    <location>
        <begin position="24"/>
        <end position="133"/>
    </location>
</feature>
<dbReference type="AlphaFoldDB" id="A0A512NCD7"/>
<organism evidence="2 3">
    <name type="scientific">Reyranella soli</name>
    <dbReference type="NCBI Taxonomy" id="1230389"/>
    <lineage>
        <taxon>Bacteria</taxon>
        <taxon>Pseudomonadati</taxon>
        <taxon>Pseudomonadota</taxon>
        <taxon>Alphaproteobacteria</taxon>
        <taxon>Hyphomicrobiales</taxon>
        <taxon>Reyranellaceae</taxon>
        <taxon>Reyranella</taxon>
    </lineage>
</organism>
<name>A0A512NCD7_9HYPH</name>
<proteinExistence type="predicted"/>
<keyword evidence="1" id="KW-0732">Signal</keyword>
<sequence>MTARYLRAIAVGALCLLPLQSHAEWAKPDEATSIGLQSVTIDERGTELMLRFDRPISHARSWLSLIHDGQIIETIHFRLETAPNVLFARIRTPAPGNYIVRWTMCPEGSDDRYEGELPFTVGHGAENIAKPNL</sequence>